<feature type="domain" description="Glycosyltransferase subfamily 4-like N-terminal" evidence="3">
    <location>
        <begin position="17"/>
        <end position="182"/>
    </location>
</feature>
<dbReference type="Gene3D" id="3.40.50.2000">
    <property type="entry name" value="Glycogen Phosphorylase B"/>
    <property type="match status" value="2"/>
</dbReference>
<accession>A0A1F8BLF1</accession>
<dbReference type="EMBL" id="MGHH01000007">
    <property type="protein sequence ID" value="OGM64894.1"/>
    <property type="molecule type" value="Genomic_DNA"/>
</dbReference>
<name>A0A1F8BLF1_9BACT</name>
<sequence>MHKKNVLITTSHFHPNVGGVETHLNDLVLALNKRNWEVIVACYKPLARDIKIPFVEKKSKKLLIYRMPWVGFNLVHLLTPYPVLEFLYLFPGLFLVNLYALIKHPEINVIHSQGLVPGVVGIVLGRIFNKRVIVSTHNLYFFPQNGYYKTFSAWILSFADTILTLSNQSKDEIARIGVPKEMIKPFRYWLNLKTFKPKDKIIARGKLGLNESFIVFFVGRLIETKGVKILMQVSKNLKNVTFIFAGLGPLQEDLNKLSAKQKNLKYVGLLFPEKVRLYMSASDVVAVPSTVDEGYGRVAMEALACGTPVFAANKGGLNEVVTKDVGLLVNPNPKDYNNAVKFALTNRKILSNLAKNTRRYALRYFGEKNVEKIIDSYEGK</sequence>
<dbReference type="Proteomes" id="UP000176725">
    <property type="component" value="Unassembled WGS sequence"/>
</dbReference>
<dbReference type="InterPro" id="IPR001296">
    <property type="entry name" value="Glyco_trans_1"/>
</dbReference>
<evidence type="ECO:0000259" key="3">
    <source>
        <dbReference type="Pfam" id="PF13439"/>
    </source>
</evidence>
<organism evidence="4 5">
    <name type="scientific">Candidatus Woesebacteria bacterium RIFCSPLOWO2_01_FULL_39_25</name>
    <dbReference type="NCBI Taxonomy" id="1802521"/>
    <lineage>
        <taxon>Bacteria</taxon>
        <taxon>Candidatus Woeseibacteriota</taxon>
    </lineage>
</organism>
<dbReference type="InterPro" id="IPR050194">
    <property type="entry name" value="Glycosyltransferase_grp1"/>
</dbReference>
<dbReference type="PANTHER" id="PTHR45947:SF3">
    <property type="entry name" value="SULFOQUINOVOSYL TRANSFERASE SQD2"/>
    <property type="match status" value="1"/>
</dbReference>
<dbReference type="GO" id="GO:0016757">
    <property type="term" value="F:glycosyltransferase activity"/>
    <property type="evidence" value="ECO:0007669"/>
    <property type="project" value="InterPro"/>
</dbReference>
<dbReference type="PANTHER" id="PTHR45947">
    <property type="entry name" value="SULFOQUINOVOSYL TRANSFERASE SQD2"/>
    <property type="match status" value="1"/>
</dbReference>
<evidence type="ECO:0000313" key="5">
    <source>
        <dbReference type="Proteomes" id="UP000176725"/>
    </source>
</evidence>
<dbReference type="SUPFAM" id="SSF53756">
    <property type="entry name" value="UDP-Glycosyltransferase/glycogen phosphorylase"/>
    <property type="match status" value="1"/>
</dbReference>
<dbReference type="InterPro" id="IPR028098">
    <property type="entry name" value="Glyco_trans_4-like_N"/>
</dbReference>
<protein>
    <recommendedName>
        <fullName evidence="6">Glycosyltransferase subfamily 4-like N-terminal domain-containing protein</fullName>
    </recommendedName>
</protein>
<gene>
    <name evidence="4" type="ORF">A2893_04540</name>
</gene>
<reference evidence="4 5" key="1">
    <citation type="journal article" date="2016" name="Nat. Commun.">
        <title>Thousands of microbial genomes shed light on interconnected biogeochemical processes in an aquifer system.</title>
        <authorList>
            <person name="Anantharaman K."/>
            <person name="Brown C.T."/>
            <person name="Hug L.A."/>
            <person name="Sharon I."/>
            <person name="Castelle C.J."/>
            <person name="Probst A.J."/>
            <person name="Thomas B.C."/>
            <person name="Singh A."/>
            <person name="Wilkins M.J."/>
            <person name="Karaoz U."/>
            <person name="Brodie E.L."/>
            <person name="Williams K.H."/>
            <person name="Hubbard S.S."/>
            <person name="Banfield J.F."/>
        </authorList>
    </citation>
    <scope>NUCLEOTIDE SEQUENCE [LARGE SCALE GENOMIC DNA]</scope>
</reference>
<keyword evidence="1" id="KW-0472">Membrane</keyword>
<keyword evidence="1" id="KW-1133">Transmembrane helix</keyword>
<evidence type="ECO:0000313" key="4">
    <source>
        <dbReference type="EMBL" id="OGM64894.1"/>
    </source>
</evidence>
<dbReference type="Pfam" id="PF13439">
    <property type="entry name" value="Glyco_transf_4"/>
    <property type="match status" value="1"/>
</dbReference>
<dbReference type="STRING" id="1802521.A2893_04540"/>
<evidence type="ECO:0008006" key="6">
    <source>
        <dbReference type="Google" id="ProtNLM"/>
    </source>
</evidence>
<feature type="transmembrane region" description="Helical" evidence="1">
    <location>
        <begin position="63"/>
        <end position="80"/>
    </location>
</feature>
<evidence type="ECO:0000256" key="1">
    <source>
        <dbReference type="SAM" id="Phobius"/>
    </source>
</evidence>
<dbReference type="AlphaFoldDB" id="A0A1F8BLF1"/>
<evidence type="ECO:0000259" key="2">
    <source>
        <dbReference type="Pfam" id="PF00534"/>
    </source>
</evidence>
<comment type="caution">
    <text evidence="4">The sequence shown here is derived from an EMBL/GenBank/DDBJ whole genome shotgun (WGS) entry which is preliminary data.</text>
</comment>
<proteinExistence type="predicted"/>
<keyword evidence="1" id="KW-0812">Transmembrane</keyword>
<dbReference type="Pfam" id="PF00534">
    <property type="entry name" value="Glycos_transf_1"/>
    <property type="match status" value="1"/>
</dbReference>
<feature type="domain" description="Glycosyl transferase family 1" evidence="2">
    <location>
        <begin position="203"/>
        <end position="359"/>
    </location>
</feature>